<protein>
    <submittedName>
        <fullName evidence="2">Uncharacterized protein</fullName>
    </submittedName>
</protein>
<sequence>MAGQIPDMGFRKNYKVTGKPGYAGGPDQAVESGPSGSKRADNAKRALAQVPAVNSKGLYDAKKK</sequence>
<reference evidence="2" key="1">
    <citation type="submission" date="2020-05" db="EMBL/GenBank/DDBJ databases">
        <authorList>
            <person name="Chiriac C."/>
            <person name="Salcher M."/>
            <person name="Ghai R."/>
            <person name="Kavagutti S V."/>
        </authorList>
    </citation>
    <scope>NUCLEOTIDE SEQUENCE</scope>
</reference>
<evidence type="ECO:0000313" key="2">
    <source>
        <dbReference type="EMBL" id="CAB5219271.1"/>
    </source>
</evidence>
<name>A0A6J7WMG7_9CAUD</name>
<proteinExistence type="predicted"/>
<accession>A0A6J7WMG7</accession>
<evidence type="ECO:0000256" key="1">
    <source>
        <dbReference type="SAM" id="MobiDB-lite"/>
    </source>
</evidence>
<dbReference type="EMBL" id="LR798271">
    <property type="protein sequence ID" value="CAB5219271.1"/>
    <property type="molecule type" value="Genomic_DNA"/>
</dbReference>
<gene>
    <name evidence="2" type="ORF">UFOVP229_50</name>
</gene>
<organism evidence="2">
    <name type="scientific">uncultured Caudovirales phage</name>
    <dbReference type="NCBI Taxonomy" id="2100421"/>
    <lineage>
        <taxon>Viruses</taxon>
        <taxon>Duplodnaviria</taxon>
        <taxon>Heunggongvirae</taxon>
        <taxon>Uroviricota</taxon>
        <taxon>Caudoviricetes</taxon>
        <taxon>Peduoviridae</taxon>
        <taxon>Maltschvirus</taxon>
        <taxon>Maltschvirus maltsch</taxon>
    </lineage>
</organism>
<feature type="region of interest" description="Disordered" evidence="1">
    <location>
        <begin position="1"/>
        <end position="64"/>
    </location>
</feature>